<dbReference type="PANTHER" id="PTHR23416">
    <property type="entry name" value="SIALIC ACID SYNTHASE-RELATED"/>
    <property type="match status" value="1"/>
</dbReference>
<dbReference type="Pfam" id="PF00132">
    <property type="entry name" value="Hexapep"/>
    <property type="match status" value="1"/>
</dbReference>
<dbReference type="Proteomes" id="UP000294850">
    <property type="component" value="Unassembled WGS sequence"/>
</dbReference>
<evidence type="ECO:0000313" key="6">
    <source>
        <dbReference type="EMBL" id="TDE08406.1"/>
    </source>
</evidence>
<keyword evidence="5" id="KW-1133">Transmembrane helix</keyword>
<evidence type="ECO:0000256" key="2">
    <source>
        <dbReference type="ARBA" id="ARBA00022679"/>
    </source>
</evidence>
<evidence type="ECO:0000256" key="1">
    <source>
        <dbReference type="ARBA" id="ARBA00007274"/>
    </source>
</evidence>
<dbReference type="Pfam" id="PF14602">
    <property type="entry name" value="Hexapep_2"/>
    <property type="match status" value="1"/>
</dbReference>
<feature type="transmembrane region" description="Helical" evidence="5">
    <location>
        <begin position="7"/>
        <end position="28"/>
    </location>
</feature>
<keyword evidence="5" id="KW-0472">Membrane</keyword>
<gene>
    <name evidence="6" type="ORF">E0F88_32635</name>
</gene>
<name>A0A4R5D500_9BACT</name>
<proteinExistence type="inferred from homology"/>
<dbReference type="PROSITE" id="PS00101">
    <property type="entry name" value="HEXAPEP_TRANSFERASES"/>
    <property type="match status" value="1"/>
</dbReference>
<keyword evidence="3" id="KW-0677">Repeat</keyword>
<organism evidence="6 7">
    <name type="scientific">Dyadobacter psychrotolerans</name>
    <dbReference type="NCBI Taxonomy" id="2541721"/>
    <lineage>
        <taxon>Bacteria</taxon>
        <taxon>Pseudomonadati</taxon>
        <taxon>Bacteroidota</taxon>
        <taxon>Cytophagia</taxon>
        <taxon>Cytophagales</taxon>
        <taxon>Spirosomataceae</taxon>
        <taxon>Dyadobacter</taxon>
    </lineage>
</organism>
<dbReference type="InterPro" id="IPR018357">
    <property type="entry name" value="Hexapep_transf_CS"/>
</dbReference>
<dbReference type="GO" id="GO:0005829">
    <property type="term" value="C:cytosol"/>
    <property type="evidence" value="ECO:0007669"/>
    <property type="project" value="TreeGrafter"/>
</dbReference>
<dbReference type="InterPro" id="IPR011004">
    <property type="entry name" value="Trimer_LpxA-like_sf"/>
</dbReference>
<dbReference type="GO" id="GO:0008374">
    <property type="term" value="F:O-acyltransferase activity"/>
    <property type="evidence" value="ECO:0007669"/>
    <property type="project" value="TreeGrafter"/>
</dbReference>
<sequence length="203" mass="22161">MILYKAILIVWYTMTGILNTIITNTLFWVNLVDFENLVTSGIPIVMIARGGKMRVGRDLKMNNDVRSNPIGRPQKCTFFVDKGATLLIGNHVGISQAAIVCHQSITIGDNVKIGGGVCIYDTDFHSLDPMVRQNPSIDMQLKAKASIFIEDNVFIGAHSTILKGVHIGKNAVIGACSVVTKNIPDNQIWAGNPAKFIKNVHST</sequence>
<dbReference type="CDD" id="cd04647">
    <property type="entry name" value="LbH_MAT_like"/>
    <property type="match status" value="1"/>
</dbReference>
<dbReference type="OrthoDB" id="755870at2"/>
<dbReference type="InterPro" id="IPR001451">
    <property type="entry name" value="Hexapep"/>
</dbReference>
<protein>
    <submittedName>
        <fullName evidence="6">Acyltransferase</fullName>
    </submittedName>
</protein>
<evidence type="ECO:0000256" key="3">
    <source>
        <dbReference type="ARBA" id="ARBA00022737"/>
    </source>
</evidence>
<evidence type="ECO:0000256" key="4">
    <source>
        <dbReference type="ARBA" id="ARBA00023315"/>
    </source>
</evidence>
<dbReference type="SUPFAM" id="SSF51161">
    <property type="entry name" value="Trimeric LpxA-like enzymes"/>
    <property type="match status" value="1"/>
</dbReference>
<dbReference type="PANTHER" id="PTHR23416:SF23">
    <property type="entry name" value="ACETYLTRANSFERASE C18B11.09C-RELATED"/>
    <property type="match status" value="1"/>
</dbReference>
<dbReference type="EMBL" id="SMFL01000026">
    <property type="protein sequence ID" value="TDE08406.1"/>
    <property type="molecule type" value="Genomic_DNA"/>
</dbReference>
<keyword evidence="5" id="KW-0812">Transmembrane</keyword>
<dbReference type="Gene3D" id="2.160.10.10">
    <property type="entry name" value="Hexapeptide repeat proteins"/>
    <property type="match status" value="1"/>
</dbReference>
<keyword evidence="4 6" id="KW-0012">Acyltransferase</keyword>
<evidence type="ECO:0000313" key="7">
    <source>
        <dbReference type="Proteomes" id="UP000294850"/>
    </source>
</evidence>
<evidence type="ECO:0000256" key="5">
    <source>
        <dbReference type="SAM" id="Phobius"/>
    </source>
</evidence>
<comment type="caution">
    <text evidence="6">The sequence shown here is derived from an EMBL/GenBank/DDBJ whole genome shotgun (WGS) entry which is preliminary data.</text>
</comment>
<dbReference type="InterPro" id="IPR051159">
    <property type="entry name" value="Hexapeptide_acetyltransf"/>
</dbReference>
<accession>A0A4R5D500</accession>
<keyword evidence="7" id="KW-1185">Reference proteome</keyword>
<reference evidence="6 7" key="1">
    <citation type="submission" date="2019-03" db="EMBL/GenBank/DDBJ databases">
        <title>Dyadobacter AR-3-6 sp. nov., isolated from arctic soil.</title>
        <authorList>
            <person name="Chaudhary D.K."/>
        </authorList>
    </citation>
    <scope>NUCLEOTIDE SEQUENCE [LARGE SCALE GENOMIC DNA]</scope>
    <source>
        <strain evidence="6 7">AR-3-6</strain>
    </source>
</reference>
<comment type="similarity">
    <text evidence="1">Belongs to the transferase hexapeptide repeat family.</text>
</comment>
<dbReference type="AlphaFoldDB" id="A0A4R5D500"/>
<keyword evidence="2 6" id="KW-0808">Transferase</keyword>